<keyword evidence="7" id="KW-1185">Reference proteome</keyword>
<gene>
    <name evidence="8" type="primary">LOC132540347</name>
</gene>
<keyword evidence="3" id="KW-0393">Immunoglobulin domain</keyword>
<dbReference type="InterPro" id="IPR013106">
    <property type="entry name" value="Ig_V-set"/>
</dbReference>
<dbReference type="PROSITE" id="PS50835">
    <property type="entry name" value="IG_LIKE"/>
    <property type="match status" value="2"/>
</dbReference>
<dbReference type="Proteomes" id="UP001652624">
    <property type="component" value="Chromosome 9"/>
</dbReference>
<dbReference type="InterPro" id="IPR050504">
    <property type="entry name" value="IgSF_BTN/MOG"/>
</dbReference>
<feature type="domain" description="Ig-like" evidence="6">
    <location>
        <begin position="147"/>
        <end position="220"/>
    </location>
</feature>
<dbReference type="InterPro" id="IPR007110">
    <property type="entry name" value="Ig-like_dom"/>
</dbReference>
<dbReference type="PANTHER" id="PTHR24100">
    <property type="entry name" value="BUTYROPHILIN"/>
    <property type="match status" value="1"/>
</dbReference>
<dbReference type="InterPro" id="IPR053896">
    <property type="entry name" value="BTN3A2-like_Ig-C"/>
</dbReference>
<evidence type="ECO:0000256" key="2">
    <source>
        <dbReference type="ARBA" id="ARBA00023136"/>
    </source>
</evidence>
<evidence type="ECO:0000256" key="5">
    <source>
        <dbReference type="SAM" id="SignalP"/>
    </source>
</evidence>
<sequence>MPLLIILILSFLKLGSGQWQVTGPDQHVQVLIGEDAVFTCFLSPETSAETMEVRFFKNEFSTLVHLYKDGKDKNEVQTADYKGRTELVKNFMAVGHVSLKLKNVTTLDAGLYGCLFSSEAYYQDALWELQVSALGLSPLVSIMGKVGSNIQLLCKSSGWFPQPTVKWKNSQGHDFPSDSKVNVGTNGLFDVESSIVVQENTGSISCSIQHPYEKRQEDFRILIKDTFFQSSPLNLVYILLGVICLVCIIIISAMTYCIKRMSK</sequence>
<evidence type="ECO:0000313" key="8">
    <source>
        <dbReference type="RefSeq" id="XP_060053382.1"/>
    </source>
</evidence>
<dbReference type="RefSeq" id="XP_060053382.1">
    <property type="nucleotide sequence ID" value="XM_060197399.1"/>
</dbReference>
<dbReference type="PANTHER" id="PTHR24100:SF108">
    <property type="entry name" value="BUTYROPHILIN-LIKE PROTEIN 8"/>
    <property type="match status" value="1"/>
</dbReference>
<dbReference type="InterPro" id="IPR013783">
    <property type="entry name" value="Ig-like_fold"/>
</dbReference>
<proteinExistence type="predicted"/>
<keyword evidence="4" id="KW-1133">Transmembrane helix</keyword>
<evidence type="ECO:0000256" key="4">
    <source>
        <dbReference type="SAM" id="Phobius"/>
    </source>
</evidence>
<feature type="signal peptide" evidence="5">
    <location>
        <begin position="1"/>
        <end position="17"/>
    </location>
</feature>
<keyword evidence="2 4" id="KW-0472">Membrane</keyword>
<dbReference type="SUPFAM" id="SSF48726">
    <property type="entry name" value="Immunoglobulin"/>
    <property type="match status" value="2"/>
</dbReference>
<protein>
    <submittedName>
        <fullName evidence="8">Butyrophilin-like protein 8</fullName>
    </submittedName>
</protein>
<dbReference type="Pfam" id="PF07686">
    <property type="entry name" value="V-set"/>
    <property type="match status" value="1"/>
</dbReference>
<dbReference type="Pfam" id="PF22705">
    <property type="entry name" value="C2-set_3"/>
    <property type="match status" value="1"/>
</dbReference>
<keyword evidence="5" id="KW-0732">Signal</keyword>
<evidence type="ECO:0000259" key="6">
    <source>
        <dbReference type="PROSITE" id="PS50835"/>
    </source>
</evidence>
<evidence type="ECO:0000256" key="1">
    <source>
        <dbReference type="ARBA" id="ARBA00004370"/>
    </source>
</evidence>
<feature type="domain" description="Ig-like" evidence="6">
    <location>
        <begin position="2"/>
        <end position="132"/>
    </location>
</feature>
<evidence type="ECO:0000313" key="7">
    <source>
        <dbReference type="Proteomes" id="UP001652624"/>
    </source>
</evidence>
<reference evidence="8" key="1">
    <citation type="submission" date="2025-08" db="UniProtKB">
        <authorList>
            <consortium name="RefSeq"/>
        </authorList>
    </citation>
    <scope>IDENTIFICATION</scope>
</reference>
<dbReference type="SMART" id="SM00409">
    <property type="entry name" value="IG"/>
    <property type="match status" value="2"/>
</dbReference>
<dbReference type="InterPro" id="IPR036179">
    <property type="entry name" value="Ig-like_dom_sf"/>
</dbReference>
<name>A0ABM3XX34_ERIEU</name>
<accession>A0ABM3XX34</accession>
<dbReference type="Gene3D" id="2.60.40.10">
    <property type="entry name" value="Immunoglobulins"/>
    <property type="match status" value="2"/>
</dbReference>
<evidence type="ECO:0000256" key="3">
    <source>
        <dbReference type="ARBA" id="ARBA00023319"/>
    </source>
</evidence>
<keyword evidence="4" id="KW-0812">Transmembrane</keyword>
<comment type="subcellular location">
    <subcellularLocation>
        <location evidence="1">Membrane</location>
    </subcellularLocation>
</comment>
<dbReference type="InterPro" id="IPR003599">
    <property type="entry name" value="Ig_sub"/>
</dbReference>
<organism evidence="7 8">
    <name type="scientific">Erinaceus europaeus</name>
    <name type="common">Western European hedgehog</name>
    <dbReference type="NCBI Taxonomy" id="9365"/>
    <lineage>
        <taxon>Eukaryota</taxon>
        <taxon>Metazoa</taxon>
        <taxon>Chordata</taxon>
        <taxon>Craniata</taxon>
        <taxon>Vertebrata</taxon>
        <taxon>Euteleostomi</taxon>
        <taxon>Mammalia</taxon>
        <taxon>Eutheria</taxon>
        <taxon>Laurasiatheria</taxon>
        <taxon>Eulipotyphla</taxon>
        <taxon>Erinaceidae</taxon>
        <taxon>Erinaceinae</taxon>
        <taxon>Erinaceus</taxon>
    </lineage>
</organism>
<dbReference type="CDD" id="cd05713">
    <property type="entry name" value="IgV_MOG_like"/>
    <property type="match status" value="1"/>
</dbReference>
<feature type="transmembrane region" description="Helical" evidence="4">
    <location>
        <begin position="235"/>
        <end position="258"/>
    </location>
</feature>
<dbReference type="GeneID" id="132540347"/>
<feature type="chain" id="PRO_5046764784" evidence="5">
    <location>
        <begin position="18"/>
        <end position="263"/>
    </location>
</feature>